<proteinExistence type="predicted"/>
<evidence type="ECO:0000313" key="3">
    <source>
        <dbReference type="Proteomes" id="UP000070533"/>
    </source>
</evidence>
<sequence length="46" mass="4744">MFDFLNDVAKILKKCVTGKPTPTEKTSAASGQQTASSPSEDGKAAS</sequence>
<reference evidence="3" key="1">
    <citation type="submission" date="2016-01" db="EMBL/GenBank/DDBJ databases">
        <authorList>
            <person name="Mitreva M."/>
            <person name="Pepin K.H."/>
            <person name="Mihindukulasuriya K.A."/>
            <person name="Fulton R."/>
            <person name="Fronick C."/>
            <person name="O'Laughlin M."/>
            <person name="Miner T."/>
            <person name="Herter B."/>
            <person name="Rosa B.A."/>
            <person name="Cordes M."/>
            <person name="Tomlinson C."/>
            <person name="Wollam A."/>
            <person name="Palsikar V.B."/>
            <person name="Mardis E.R."/>
            <person name="Wilson R.K."/>
        </authorList>
    </citation>
    <scope>NUCLEOTIDE SEQUENCE [LARGE SCALE GENOMIC DNA]</scope>
    <source>
        <strain evidence="3">MJR7716</strain>
    </source>
</reference>
<feature type="compositionally biased region" description="Low complexity" evidence="1">
    <location>
        <begin position="26"/>
        <end position="39"/>
    </location>
</feature>
<comment type="caution">
    <text evidence="2">The sequence shown here is derived from an EMBL/GenBank/DDBJ whole genome shotgun (WGS) entry which is preliminary data.</text>
</comment>
<dbReference type="Proteomes" id="UP000070533">
    <property type="component" value="Unassembled WGS sequence"/>
</dbReference>
<accession>A0A133QLW6</accession>
<organism evidence="2 3">
    <name type="scientific">Prevotella corporis</name>
    <dbReference type="NCBI Taxonomy" id="28128"/>
    <lineage>
        <taxon>Bacteria</taxon>
        <taxon>Pseudomonadati</taxon>
        <taxon>Bacteroidota</taxon>
        <taxon>Bacteroidia</taxon>
        <taxon>Bacteroidales</taxon>
        <taxon>Prevotellaceae</taxon>
        <taxon>Prevotella</taxon>
    </lineage>
</organism>
<dbReference type="AlphaFoldDB" id="A0A133QLW6"/>
<dbReference type="EMBL" id="LRQG01000013">
    <property type="protein sequence ID" value="KXA43890.1"/>
    <property type="molecule type" value="Genomic_DNA"/>
</dbReference>
<gene>
    <name evidence="2" type="ORF">HMPREF3226_00336</name>
</gene>
<protein>
    <submittedName>
        <fullName evidence="2">Uncharacterized protein</fullName>
    </submittedName>
</protein>
<keyword evidence="3" id="KW-1185">Reference proteome</keyword>
<evidence type="ECO:0000313" key="2">
    <source>
        <dbReference type="EMBL" id="KXA43890.1"/>
    </source>
</evidence>
<evidence type="ECO:0000256" key="1">
    <source>
        <dbReference type="SAM" id="MobiDB-lite"/>
    </source>
</evidence>
<feature type="region of interest" description="Disordered" evidence="1">
    <location>
        <begin position="17"/>
        <end position="46"/>
    </location>
</feature>
<name>A0A133QLW6_9BACT</name>